<dbReference type="EMBL" id="CP002059">
    <property type="protein sequence ID" value="ADI64915.1"/>
    <property type="molecule type" value="Genomic_DNA"/>
</dbReference>
<dbReference type="Proteomes" id="UP000001511">
    <property type="component" value="Chromosome"/>
</dbReference>
<dbReference type="HOGENOM" id="CLU_2667448_0_0_3"/>
<dbReference type="RefSeq" id="WP_013191930.1">
    <property type="nucleotide sequence ID" value="NC_014248.1"/>
</dbReference>
<evidence type="ECO:0000313" key="1">
    <source>
        <dbReference type="EMBL" id="ADI64915.1"/>
    </source>
</evidence>
<organism evidence="1 2">
    <name type="scientific">Nostoc azollae (strain 0708)</name>
    <name type="common">Anabaena azollae (strain 0708)</name>
    <dbReference type="NCBI Taxonomy" id="551115"/>
    <lineage>
        <taxon>Bacteria</taxon>
        <taxon>Bacillati</taxon>
        <taxon>Cyanobacteriota</taxon>
        <taxon>Cyanophyceae</taxon>
        <taxon>Nostocales</taxon>
        <taxon>Nostocaceae</taxon>
        <taxon>Trichormus</taxon>
    </lineage>
</organism>
<name>D7E1Z4_NOSA0</name>
<keyword evidence="2" id="KW-1185">Reference proteome</keyword>
<evidence type="ECO:0000313" key="2">
    <source>
        <dbReference type="Proteomes" id="UP000001511"/>
    </source>
</evidence>
<sequence length="75" mass="8668">MDMAKKCINTARDYKSKPEIKAWAWEMCGELLEEAERDFNVALENAENPNGIFFIEKNINFLNDLKQTSGKPSNR</sequence>
<proteinExistence type="predicted"/>
<dbReference type="AlphaFoldDB" id="D7E1Z4"/>
<dbReference type="STRING" id="551115.Aazo_3202"/>
<gene>
    <name evidence="1" type="ordered locus">Aazo_3202</name>
</gene>
<reference evidence="1 2" key="1">
    <citation type="journal article" date="2010" name="PLoS ONE">
        <title>Genome erosion in a nitrogen-fixing vertically transmitted endosymbiotic multicellular cyanobacterium.</title>
        <authorList>
            <person name="Ran L."/>
            <person name="Larsson J."/>
            <person name="Vigil-Stenman T."/>
            <person name="Nylander J.A."/>
            <person name="Ininbergs K."/>
            <person name="Zheng W.W."/>
            <person name="Lapidus A."/>
            <person name="Lowry S."/>
            <person name="Haselkorn R."/>
            <person name="Bergman B."/>
        </authorList>
    </citation>
    <scope>NUCLEOTIDE SEQUENCE [LARGE SCALE GENOMIC DNA]</scope>
    <source>
        <strain evidence="1 2">0708</strain>
    </source>
</reference>
<protein>
    <submittedName>
        <fullName evidence="1">Uncharacterized protein</fullName>
    </submittedName>
</protein>
<dbReference type="KEGG" id="naz:Aazo_3202"/>
<accession>D7E1Z4</accession>